<dbReference type="PANTHER" id="PTHR47926">
    <property type="entry name" value="PENTATRICOPEPTIDE REPEAT-CONTAINING PROTEIN"/>
    <property type="match status" value="1"/>
</dbReference>
<dbReference type="AlphaFoldDB" id="A0A445DZE3"/>
<feature type="repeat" description="PPR" evidence="2">
    <location>
        <begin position="629"/>
        <end position="663"/>
    </location>
</feature>
<feature type="compositionally biased region" description="Basic residues" evidence="3">
    <location>
        <begin position="173"/>
        <end position="182"/>
    </location>
</feature>
<keyword evidence="5" id="KW-1185">Reference proteome</keyword>
<dbReference type="EMBL" id="SDMP01000003">
    <property type="protein sequence ID" value="RYR68592.1"/>
    <property type="molecule type" value="Genomic_DNA"/>
</dbReference>
<evidence type="ECO:0000256" key="3">
    <source>
        <dbReference type="SAM" id="MobiDB-lite"/>
    </source>
</evidence>
<accession>A0A445DZE3</accession>
<gene>
    <name evidence="4" type="ORF">Ahy_A03g015070</name>
</gene>
<protein>
    <recommendedName>
        <fullName evidence="6">Pentatricopeptide repeat-containing protein</fullName>
    </recommendedName>
</protein>
<dbReference type="PROSITE" id="PS51375">
    <property type="entry name" value="PPR"/>
    <property type="match status" value="6"/>
</dbReference>
<dbReference type="NCBIfam" id="TIGR00756">
    <property type="entry name" value="PPR"/>
    <property type="match status" value="5"/>
</dbReference>
<dbReference type="GO" id="GO:0009451">
    <property type="term" value="P:RNA modification"/>
    <property type="evidence" value="ECO:0007669"/>
    <property type="project" value="InterPro"/>
</dbReference>
<dbReference type="GO" id="GO:0003723">
    <property type="term" value="F:RNA binding"/>
    <property type="evidence" value="ECO:0007669"/>
    <property type="project" value="InterPro"/>
</dbReference>
<dbReference type="InterPro" id="IPR002885">
    <property type="entry name" value="PPR_rpt"/>
</dbReference>
<sequence>MGRSDRTGTRPEKSCTRYPPFPLLQLLPSANPSLHPTQELPSSCSRASRRILHVGCSHLAVLLCARLLAPPSASECSSCACWLLLVVRGCLCSILPPSLTRVSSQSLASRGSSVSSPAAEATRGVVSCLVAFRGVVADSPSTSLFNLLPPKYKHHRYLQQTPEQSITVAGRRSPSRPGRRSPSRIEVEGHRRGSKHHCVGVVWSSAWRHRGRQLVFGTELSPSPKRGSTSGSDSLTFYALGLSRVYDRLKQRSSLSSFSRLMSWNLYKTILWPESNEVSLGLRSGKSLKNRPGQYLGPGLGQDKSSFTRPMTPLSSNVQQKPRILSHVTASTSKFIVHADNYNYAIPKPRFPNAQQHPEPLTTQLESLFRSCSDSSLLPQVKQIHARVTVCGMSDINVLGSRIAGLYVLCGSIRDARNLFFRLKLGYALPWNWMIRGFVMLGWHDFALLFYFMMLGSGVSPDKYTFPYIIKACGGSNNVALAKMVHNTIRSIGIDVDLFVGSALIKLYADNGCICDARQVFDELSVRDCVLWNVMLNGYVTSGDFNNAMETFQEMRNCYIKPNSVTFTCMLSLCSTRGMFYVGTQLHGLVIRSGFQHDSQVANTLLSMYSKCGNLVDARRLFDSMPQTDTVTWNGLIAGYVQNGLADEALTLFNAMISASVKPDSITFASFLPSIVESGSSSTKHCKEIHGYIVRHRIPFDVYLKNSLIDVYLKNRDVDTACKIFQQNTSVDVAVCTAMISGYVLNGLYIDAIDFFRWLVQEGMVPNCLTMAAVLPACAASASLRLGKELHCDILKNQLDSVLHVGSAITDMYSKCGRLDLAYQFFRRMPERDSVCWNSMISSFSQNGKPEMAINIFRGMGRSGTKFDSVSLSSALSACANIPALYSGKEMHGFVIRNAFTSDTTVASALIDMYSKCGKLAMAQYVFDLMYWRNEISWNSIIAAYGNHGHPRECLDLFHEMLKAGIHPDHITFLVIISACAHAGLVDEGISYFRCMTESYGICAKMEHYACMVDLYGRAGRLHEAFNTIKSMPLAPDAGVWGTLLGACRVHGNVELARLASEHLLELDPQNSGYYVLLSNIHAGAGEWSDVLKIRSRMKEKGVQKICGYSWIDVNGSTHMFFAADGSHPQSFEIYLILESLLLELKKQGYVPQPYLPRHPQVVVKT</sequence>
<feature type="repeat" description="PPR" evidence="2">
    <location>
        <begin position="732"/>
        <end position="766"/>
    </location>
</feature>
<feature type="repeat" description="PPR" evidence="2">
    <location>
        <begin position="598"/>
        <end position="628"/>
    </location>
</feature>
<dbReference type="FunFam" id="1.25.40.10:FF:000444">
    <property type="entry name" value="Pentatricopeptide repeat-containing protein"/>
    <property type="match status" value="1"/>
</dbReference>
<organism evidence="4 5">
    <name type="scientific">Arachis hypogaea</name>
    <name type="common">Peanut</name>
    <dbReference type="NCBI Taxonomy" id="3818"/>
    <lineage>
        <taxon>Eukaryota</taxon>
        <taxon>Viridiplantae</taxon>
        <taxon>Streptophyta</taxon>
        <taxon>Embryophyta</taxon>
        <taxon>Tracheophyta</taxon>
        <taxon>Spermatophyta</taxon>
        <taxon>Magnoliopsida</taxon>
        <taxon>eudicotyledons</taxon>
        <taxon>Gunneridae</taxon>
        <taxon>Pentapetalae</taxon>
        <taxon>rosids</taxon>
        <taxon>fabids</taxon>
        <taxon>Fabales</taxon>
        <taxon>Fabaceae</taxon>
        <taxon>Papilionoideae</taxon>
        <taxon>50 kb inversion clade</taxon>
        <taxon>dalbergioids sensu lato</taxon>
        <taxon>Dalbergieae</taxon>
        <taxon>Pterocarpus clade</taxon>
        <taxon>Arachis</taxon>
    </lineage>
</organism>
<dbReference type="InterPro" id="IPR046960">
    <property type="entry name" value="PPR_At4g14850-like_plant"/>
</dbReference>
<dbReference type="SUPFAM" id="SSF48452">
    <property type="entry name" value="TPR-like"/>
    <property type="match status" value="1"/>
</dbReference>
<dbReference type="Proteomes" id="UP000289738">
    <property type="component" value="Chromosome A03"/>
</dbReference>
<dbReference type="Pfam" id="PF20431">
    <property type="entry name" value="E_motif"/>
    <property type="match status" value="1"/>
</dbReference>
<evidence type="ECO:0000313" key="5">
    <source>
        <dbReference type="Proteomes" id="UP000289738"/>
    </source>
</evidence>
<keyword evidence="1" id="KW-0677">Repeat</keyword>
<evidence type="ECO:0000256" key="2">
    <source>
        <dbReference type="PROSITE-ProRule" id="PRU00708"/>
    </source>
</evidence>
<feature type="repeat" description="PPR" evidence="2">
    <location>
        <begin position="934"/>
        <end position="968"/>
    </location>
</feature>
<dbReference type="InterPro" id="IPR011990">
    <property type="entry name" value="TPR-like_helical_dom_sf"/>
</dbReference>
<comment type="caution">
    <text evidence="4">The sequence shown here is derived from an EMBL/GenBank/DDBJ whole genome shotgun (WGS) entry which is preliminary data.</text>
</comment>
<proteinExistence type="predicted"/>
<feature type="repeat" description="PPR" evidence="2">
    <location>
        <begin position="833"/>
        <end position="867"/>
    </location>
</feature>
<dbReference type="Gene3D" id="1.25.40.10">
    <property type="entry name" value="Tetratricopeptide repeat domain"/>
    <property type="match status" value="5"/>
</dbReference>
<evidence type="ECO:0008006" key="6">
    <source>
        <dbReference type="Google" id="ProtNLM"/>
    </source>
</evidence>
<dbReference type="InterPro" id="IPR046848">
    <property type="entry name" value="E_motif"/>
</dbReference>
<evidence type="ECO:0000313" key="4">
    <source>
        <dbReference type="EMBL" id="RYR68592.1"/>
    </source>
</evidence>
<name>A0A445DZE3_ARAHY</name>
<dbReference type="GO" id="GO:0099402">
    <property type="term" value="P:plant organ development"/>
    <property type="evidence" value="ECO:0007669"/>
    <property type="project" value="UniProtKB-ARBA"/>
</dbReference>
<dbReference type="Pfam" id="PF01535">
    <property type="entry name" value="PPR"/>
    <property type="match status" value="7"/>
</dbReference>
<evidence type="ECO:0000256" key="1">
    <source>
        <dbReference type="ARBA" id="ARBA00022737"/>
    </source>
</evidence>
<dbReference type="STRING" id="3818.A0A445DZE3"/>
<dbReference type="Pfam" id="PF13041">
    <property type="entry name" value="PPR_2"/>
    <property type="match status" value="4"/>
</dbReference>
<reference evidence="4 5" key="1">
    <citation type="submission" date="2019-01" db="EMBL/GenBank/DDBJ databases">
        <title>Sequencing of cultivated peanut Arachis hypogaea provides insights into genome evolution and oil improvement.</title>
        <authorList>
            <person name="Chen X."/>
        </authorList>
    </citation>
    <scope>NUCLEOTIDE SEQUENCE [LARGE SCALE GENOMIC DNA]</scope>
    <source>
        <strain evidence="5">cv. Fuhuasheng</strain>
        <tissue evidence="4">Leaves</tissue>
    </source>
</reference>
<feature type="region of interest" description="Disordered" evidence="3">
    <location>
        <begin position="163"/>
        <end position="192"/>
    </location>
</feature>
<dbReference type="PANTHER" id="PTHR47926:SF357">
    <property type="entry name" value="PENTATRICOPEPTIDE REPEAT-CONTAINING PROTEIN"/>
    <property type="match status" value="1"/>
</dbReference>
<dbReference type="FunFam" id="1.25.40.10:FF:000344">
    <property type="entry name" value="Pentatricopeptide repeat-containing protein"/>
    <property type="match status" value="2"/>
</dbReference>
<feature type="repeat" description="PPR" evidence="2">
    <location>
        <begin position="528"/>
        <end position="562"/>
    </location>
</feature>
<dbReference type="FunFam" id="1.25.40.10:FF:000158">
    <property type="entry name" value="pentatricopeptide repeat-containing protein At2g33680"/>
    <property type="match status" value="1"/>
</dbReference>